<dbReference type="RefSeq" id="WP_022214511.1">
    <property type="nucleotide sequence ID" value="NZ_JBBMEI010000044.1"/>
</dbReference>
<proteinExistence type="predicted"/>
<dbReference type="EMBL" id="JBBMEI010000044">
    <property type="protein sequence ID" value="MEQ2359235.1"/>
    <property type="molecule type" value="Genomic_DNA"/>
</dbReference>
<keyword evidence="2" id="KW-1185">Reference proteome</keyword>
<accession>A0ABV1ANG2</accession>
<protein>
    <submittedName>
        <fullName evidence="1">Uncharacterized protein</fullName>
    </submittedName>
</protein>
<dbReference type="Proteomes" id="UP001446032">
    <property type="component" value="Unassembled WGS sequence"/>
</dbReference>
<evidence type="ECO:0000313" key="2">
    <source>
        <dbReference type="Proteomes" id="UP001446032"/>
    </source>
</evidence>
<name>A0ABV1ANG2_9FIRM</name>
<gene>
    <name evidence="1" type="ORF">WMO75_13040</name>
</gene>
<comment type="caution">
    <text evidence="1">The sequence shown here is derived from an EMBL/GenBank/DDBJ whole genome shotgun (WGS) entry which is preliminary data.</text>
</comment>
<reference evidence="1 2" key="1">
    <citation type="submission" date="2024-03" db="EMBL/GenBank/DDBJ databases">
        <title>Human intestinal bacterial collection.</title>
        <authorList>
            <person name="Pauvert C."/>
            <person name="Hitch T.C.A."/>
            <person name="Clavel T."/>
        </authorList>
    </citation>
    <scope>NUCLEOTIDE SEQUENCE [LARGE SCALE GENOMIC DNA]</scope>
    <source>
        <strain evidence="1 2">CLA-AA-H95</strain>
    </source>
</reference>
<organism evidence="1 2">
    <name type="scientific">Blautia intestinihominis</name>
    <dbReference type="NCBI Taxonomy" id="3133152"/>
    <lineage>
        <taxon>Bacteria</taxon>
        <taxon>Bacillati</taxon>
        <taxon>Bacillota</taxon>
        <taxon>Clostridia</taxon>
        <taxon>Lachnospirales</taxon>
        <taxon>Lachnospiraceae</taxon>
        <taxon>Blautia</taxon>
    </lineage>
</organism>
<sequence length="183" mass="21505">MSNNMDESTWESYNEFYNELKTDKNSMDIFEDGLKCFSSYLCHASRDYAYNATYLPGFIEEFRIFIKAFSIKYEIAKALFEAAESYHNLTLKIDRYWLFETDENGKVKKSILGGPDFVSEKTLTIEGSILCDMQRYIYHEQYEMDKVELNKEKSNKVLSDKVVSDFKDFLDKHIPNNTKESGK</sequence>
<evidence type="ECO:0000313" key="1">
    <source>
        <dbReference type="EMBL" id="MEQ2359235.1"/>
    </source>
</evidence>